<evidence type="ECO:0000313" key="1">
    <source>
        <dbReference type="EMBL" id="ANA49483.1"/>
    </source>
</evidence>
<protein>
    <submittedName>
        <fullName evidence="1">57A chaperone for long tail fiber formation</fullName>
    </submittedName>
</protein>
<accession>A0A1B0VVI6</accession>
<dbReference type="OrthoDB" id="29191at10239"/>
<dbReference type="EMBL" id="KU867307">
    <property type="protein sequence ID" value="ANA49483.1"/>
    <property type="molecule type" value="Genomic_DNA"/>
</dbReference>
<name>A0A1B0VVI6_9CAUD</name>
<reference evidence="2" key="1">
    <citation type="submission" date="2016-03" db="EMBL/GenBank/DDBJ databases">
        <authorList>
            <person name="Cucic S."/>
            <person name="Anany H."/>
            <person name="Brovko L."/>
            <person name="Kropinski A.M."/>
            <person name="Griffiths M.W."/>
        </authorList>
    </citation>
    <scope>NUCLEOTIDE SEQUENCE [LARGE SCALE GENOMIC DNA]</scope>
</reference>
<gene>
    <name evidence="1" type="ORF">CGG41_128</name>
</gene>
<proteinExistence type="predicted"/>
<dbReference type="Proteomes" id="UP000204511">
    <property type="component" value="Genome"/>
</dbReference>
<dbReference type="GeneID" id="29060313"/>
<keyword evidence="2" id="KW-1185">Reference proteome</keyword>
<dbReference type="RefSeq" id="YP_009286495.1">
    <property type="nucleotide sequence ID" value="NC_031065.1"/>
</dbReference>
<sequence length="75" mass="8406">MTDKIKQLEATVTVLKARLFDLNEQFAETNNTVQSLNDLVSKIVEKIGLEVIEGQVTFEAILEKIDELTATPEVE</sequence>
<organism evidence="1 2">
    <name type="scientific">Salmonella phage vB_SnwM_CGG4-1</name>
    <dbReference type="NCBI Taxonomy" id="1815631"/>
    <lineage>
        <taxon>Viruses</taxon>
        <taxon>Duplodnaviria</taxon>
        <taxon>Heunggongvirae</taxon>
        <taxon>Uroviricota</taxon>
        <taxon>Caudoviricetes</taxon>
        <taxon>Pantevenvirales</taxon>
        <taxon>Straboviridae</taxon>
        <taxon>Tevenvirinae</taxon>
        <taxon>Gelderlandvirus</taxon>
        <taxon>Gelderlandvirus cgg41</taxon>
    </lineage>
</organism>
<dbReference type="KEGG" id="vg:29060313"/>
<evidence type="ECO:0000313" key="2">
    <source>
        <dbReference type="Proteomes" id="UP000204511"/>
    </source>
</evidence>